<protein>
    <submittedName>
        <fullName evidence="2">Uncharacterized protein</fullName>
    </submittedName>
</protein>
<dbReference type="Proteomes" id="UP000748531">
    <property type="component" value="Unassembled WGS sequence"/>
</dbReference>
<proteinExistence type="predicted"/>
<dbReference type="AlphaFoldDB" id="A0A8J4TAK0"/>
<dbReference type="EMBL" id="LUCH01006426">
    <property type="protein sequence ID" value="KAF5397334.1"/>
    <property type="molecule type" value="Genomic_DNA"/>
</dbReference>
<keyword evidence="3" id="KW-1185">Reference proteome</keyword>
<organism evidence="2 3">
    <name type="scientific">Paragonimus heterotremus</name>
    <dbReference type="NCBI Taxonomy" id="100268"/>
    <lineage>
        <taxon>Eukaryota</taxon>
        <taxon>Metazoa</taxon>
        <taxon>Spiralia</taxon>
        <taxon>Lophotrochozoa</taxon>
        <taxon>Platyhelminthes</taxon>
        <taxon>Trematoda</taxon>
        <taxon>Digenea</taxon>
        <taxon>Plagiorchiida</taxon>
        <taxon>Troglotremata</taxon>
        <taxon>Troglotrematidae</taxon>
        <taxon>Paragonimus</taxon>
    </lineage>
</organism>
<name>A0A8J4TAK0_9TREM</name>
<evidence type="ECO:0000313" key="2">
    <source>
        <dbReference type="EMBL" id="KAF5397334.1"/>
    </source>
</evidence>
<accession>A0A8J4TAK0</accession>
<gene>
    <name evidence="2" type="ORF">PHET_08991</name>
</gene>
<sequence>PVDNTVFNQAIAELKTVIRTLTVDLDLSCLEPQPNSEDKENAHPVVETPLPVNEKSNGADLTKQAQRHRQCFLNLARGLDSVAKELTQTTDVLVATRANLEQQTGLSGFRPSTN</sequence>
<evidence type="ECO:0000256" key="1">
    <source>
        <dbReference type="SAM" id="MobiDB-lite"/>
    </source>
</evidence>
<evidence type="ECO:0000313" key="3">
    <source>
        <dbReference type="Proteomes" id="UP000748531"/>
    </source>
</evidence>
<feature type="non-terminal residue" evidence="2">
    <location>
        <position position="1"/>
    </location>
</feature>
<comment type="caution">
    <text evidence="2">The sequence shown here is derived from an EMBL/GenBank/DDBJ whole genome shotgun (WGS) entry which is preliminary data.</text>
</comment>
<feature type="region of interest" description="Disordered" evidence="1">
    <location>
        <begin position="32"/>
        <end position="63"/>
    </location>
</feature>
<reference evidence="2" key="1">
    <citation type="submission" date="2019-05" db="EMBL/GenBank/DDBJ databases">
        <title>Annotation for the trematode Paragonimus heterotremus.</title>
        <authorList>
            <person name="Choi Y.-J."/>
        </authorList>
    </citation>
    <scope>NUCLEOTIDE SEQUENCE</scope>
    <source>
        <strain evidence="2">LC</strain>
    </source>
</reference>
<dbReference type="OrthoDB" id="6244669at2759"/>